<reference evidence="1 2" key="1">
    <citation type="journal article" date="2021" name="Plant Biotechnol. J.">
        <title>Multi-omics assisted identification of the key and species-specific regulatory components of drought-tolerant mechanisms in Gossypium stocksii.</title>
        <authorList>
            <person name="Yu D."/>
            <person name="Ke L."/>
            <person name="Zhang D."/>
            <person name="Wu Y."/>
            <person name="Sun Y."/>
            <person name="Mei J."/>
            <person name="Sun J."/>
            <person name="Sun Y."/>
        </authorList>
    </citation>
    <scope>NUCLEOTIDE SEQUENCE [LARGE SCALE GENOMIC DNA]</scope>
    <source>
        <strain evidence="2">cv. E1</strain>
        <tissue evidence="1">Leaf</tissue>
    </source>
</reference>
<evidence type="ECO:0000313" key="1">
    <source>
        <dbReference type="EMBL" id="KAH1046380.1"/>
    </source>
</evidence>
<evidence type="ECO:0000313" key="2">
    <source>
        <dbReference type="Proteomes" id="UP000828251"/>
    </source>
</evidence>
<accession>A0A9D3UK19</accession>
<organism evidence="1 2">
    <name type="scientific">Gossypium stocksii</name>
    <dbReference type="NCBI Taxonomy" id="47602"/>
    <lineage>
        <taxon>Eukaryota</taxon>
        <taxon>Viridiplantae</taxon>
        <taxon>Streptophyta</taxon>
        <taxon>Embryophyta</taxon>
        <taxon>Tracheophyta</taxon>
        <taxon>Spermatophyta</taxon>
        <taxon>Magnoliopsida</taxon>
        <taxon>eudicotyledons</taxon>
        <taxon>Gunneridae</taxon>
        <taxon>Pentapetalae</taxon>
        <taxon>rosids</taxon>
        <taxon>malvids</taxon>
        <taxon>Malvales</taxon>
        <taxon>Malvaceae</taxon>
        <taxon>Malvoideae</taxon>
        <taxon>Gossypium</taxon>
    </lineage>
</organism>
<name>A0A9D3UK19_9ROSI</name>
<dbReference type="AlphaFoldDB" id="A0A9D3UK19"/>
<protein>
    <submittedName>
        <fullName evidence="1">Uncharacterized protein</fullName>
    </submittedName>
</protein>
<comment type="caution">
    <text evidence="1">The sequence shown here is derived from an EMBL/GenBank/DDBJ whole genome shotgun (WGS) entry which is preliminary data.</text>
</comment>
<proteinExistence type="predicted"/>
<dbReference type="EMBL" id="JAIQCV010000011">
    <property type="protein sequence ID" value="KAH1046380.1"/>
    <property type="molecule type" value="Genomic_DNA"/>
</dbReference>
<dbReference type="Proteomes" id="UP000828251">
    <property type="component" value="Unassembled WGS sequence"/>
</dbReference>
<sequence length="94" mass="11152">MFMSQFLANNTLQQSVTYPMFICQKEEQSFYDFVYHFNIAMMITERVSNDLVIRAFITSTSHQFFKYNIVSNPLDSLLTLHEIAHRFVESDKIQ</sequence>
<gene>
    <name evidence="1" type="ORF">J1N35_037164</name>
</gene>
<keyword evidence="2" id="KW-1185">Reference proteome</keyword>